<dbReference type="GO" id="GO:0061630">
    <property type="term" value="F:ubiquitin protein ligase activity"/>
    <property type="evidence" value="ECO:0007669"/>
    <property type="project" value="UniProtKB-EC"/>
</dbReference>
<comment type="catalytic activity">
    <reaction evidence="1">
        <text>S-ubiquitinyl-[E2 ubiquitin-conjugating enzyme]-L-cysteine + [acceptor protein]-L-lysine = [E2 ubiquitin-conjugating enzyme]-L-cysteine + N(6)-ubiquitinyl-[acceptor protein]-L-lysine.</text>
        <dbReference type="EC" id="2.3.2.26"/>
    </reaction>
</comment>
<keyword evidence="9" id="KW-1185">Reference proteome</keyword>
<dbReference type="Gene3D" id="3.30.2410.10">
    <property type="entry name" value="Hect, E3 ligase catalytic domain"/>
    <property type="match status" value="1"/>
</dbReference>
<dbReference type="InterPro" id="IPR006716">
    <property type="entry name" value="ERG2_sigma1_rcpt-like"/>
</dbReference>
<evidence type="ECO:0000259" key="7">
    <source>
        <dbReference type="PROSITE" id="PS50237"/>
    </source>
</evidence>
<feature type="chain" id="PRO_5041404075" description="HECT-type E3 ubiquitin transferase" evidence="6">
    <location>
        <begin position="25"/>
        <end position="1283"/>
    </location>
</feature>
<gene>
    <name evidence="8" type="ORF">QR680_000067</name>
</gene>
<comment type="caution">
    <text evidence="8">The sequence shown here is derived from an EMBL/GenBank/DDBJ whole genome shotgun (WGS) entry which is preliminary data.</text>
</comment>
<evidence type="ECO:0000256" key="3">
    <source>
        <dbReference type="ARBA" id="ARBA00022679"/>
    </source>
</evidence>
<dbReference type="Gene3D" id="3.90.1750.10">
    <property type="entry name" value="Hect, E3 ligase catalytic domains"/>
    <property type="match status" value="1"/>
</dbReference>
<evidence type="ECO:0000256" key="2">
    <source>
        <dbReference type="ARBA" id="ARBA00012485"/>
    </source>
</evidence>
<dbReference type="PANTHER" id="PTHR45700">
    <property type="entry name" value="UBIQUITIN-PROTEIN LIGASE E3C"/>
    <property type="match status" value="1"/>
</dbReference>
<evidence type="ECO:0000313" key="8">
    <source>
        <dbReference type="EMBL" id="KAK0393125.1"/>
    </source>
</evidence>
<dbReference type="Proteomes" id="UP001175271">
    <property type="component" value="Unassembled WGS sequence"/>
</dbReference>
<dbReference type="GO" id="GO:0000209">
    <property type="term" value="P:protein polyubiquitination"/>
    <property type="evidence" value="ECO:0007669"/>
    <property type="project" value="InterPro"/>
</dbReference>
<dbReference type="GO" id="GO:0006511">
    <property type="term" value="P:ubiquitin-dependent protein catabolic process"/>
    <property type="evidence" value="ECO:0007669"/>
    <property type="project" value="TreeGrafter"/>
</dbReference>
<feature type="signal peptide" evidence="6">
    <location>
        <begin position="1"/>
        <end position="24"/>
    </location>
</feature>
<dbReference type="InterPro" id="IPR035983">
    <property type="entry name" value="Hect_E3_ubiquitin_ligase"/>
</dbReference>
<organism evidence="8 9">
    <name type="scientific">Steinernema hermaphroditum</name>
    <dbReference type="NCBI Taxonomy" id="289476"/>
    <lineage>
        <taxon>Eukaryota</taxon>
        <taxon>Metazoa</taxon>
        <taxon>Ecdysozoa</taxon>
        <taxon>Nematoda</taxon>
        <taxon>Chromadorea</taxon>
        <taxon>Rhabditida</taxon>
        <taxon>Tylenchina</taxon>
        <taxon>Panagrolaimomorpha</taxon>
        <taxon>Strongyloidoidea</taxon>
        <taxon>Steinernematidae</taxon>
        <taxon>Steinernema</taxon>
    </lineage>
</organism>
<evidence type="ECO:0000256" key="6">
    <source>
        <dbReference type="SAM" id="SignalP"/>
    </source>
</evidence>
<name>A0AA39LDG0_9BILA</name>
<dbReference type="Pfam" id="PF00632">
    <property type="entry name" value="HECT"/>
    <property type="match status" value="1"/>
</dbReference>
<dbReference type="InterPro" id="IPR044611">
    <property type="entry name" value="E3A/B/C-like"/>
</dbReference>
<dbReference type="EC" id="2.3.2.26" evidence="2"/>
<dbReference type="PROSITE" id="PS50237">
    <property type="entry name" value="HECT"/>
    <property type="match status" value="1"/>
</dbReference>
<proteinExistence type="predicted"/>
<dbReference type="EMBL" id="JAUCMV010000005">
    <property type="protein sequence ID" value="KAK0393125.1"/>
    <property type="molecule type" value="Genomic_DNA"/>
</dbReference>
<dbReference type="InterPro" id="IPR000569">
    <property type="entry name" value="HECT_dom"/>
</dbReference>
<dbReference type="Pfam" id="PF04622">
    <property type="entry name" value="ERG2_Sigma1R"/>
    <property type="match status" value="1"/>
</dbReference>
<dbReference type="Gene3D" id="3.30.2160.10">
    <property type="entry name" value="Hect, E3 ligase catalytic domain"/>
    <property type="match status" value="1"/>
</dbReference>
<accession>A0AA39LDG0</accession>
<feature type="domain" description="HECT" evidence="7">
    <location>
        <begin position="942"/>
        <end position="1283"/>
    </location>
</feature>
<evidence type="ECO:0000256" key="4">
    <source>
        <dbReference type="ARBA" id="ARBA00022786"/>
    </source>
</evidence>
<keyword evidence="4 5" id="KW-0833">Ubl conjugation pathway</keyword>
<keyword evidence="3" id="KW-0808">Transferase</keyword>
<dbReference type="SUPFAM" id="SSF56204">
    <property type="entry name" value="Hect, E3 ligase catalytic domain"/>
    <property type="match status" value="1"/>
</dbReference>
<evidence type="ECO:0000256" key="5">
    <source>
        <dbReference type="PROSITE-ProRule" id="PRU00104"/>
    </source>
</evidence>
<evidence type="ECO:0000256" key="1">
    <source>
        <dbReference type="ARBA" id="ARBA00000885"/>
    </source>
</evidence>
<feature type="active site" description="Glycyl thioester intermediate" evidence="5">
    <location>
        <position position="1251"/>
    </location>
</feature>
<protein>
    <recommendedName>
        <fullName evidence="2">HECT-type E3 ubiquitin transferase</fullName>
        <ecNumber evidence="2">2.3.2.26</ecNumber>
    </recommendedName>
</protein>
<reference evidence="8" key="1">
    <citation type="submission" date="2023-06" db="EMBL/GenBank/DDBJ databases">
        <title>Genomic analysis of the entomopathogenic nematode Steinernema hermaphroditum.</title>
        <authorList>
            <person name="Schwarz E.M."/>
            <person name="Heppert J.K."/>
            <person name="Baniya A."/>
            <person name="Schwartz H.T."/>
            <person name="Tan C.-H."/>
            <person name="Antoshechkin I."/>
            <person name="Sternberg P.W."/>
            <person name="Goodrich-Blair H."/>
            <person name="Dillman A.R."/>
        </authorList>
    </citation>
    <scope>NUCLEOTIDE SEQUENCE</scope>
    <source>
        <strain evidence="8">PS9179</strain>
        <tissue evidence="8">Whole animal</tissue>
    </source>
</reference>
<keyword evidence="6" id="KW-0732">Signal</keyword>
<sequence length="1283" mass="146393">MAFFLTKTVRNLVLLMIALSATQQYLIWKSYSISPRKFKEVSVGARAENALAAIGKFSNDFKAAYPSKANGQNIWVPISAGGAQLSLSFAYTSLTEYVVLFHASAQTWGRSGLHWSNSSCTVLSGSVNRFVDTGLLPMKESFVAGGNFRHGQFESALYGFGQDTAVACYGRGVVPVSGFWVSSGYAANADVLNFAKLNYLYLKSTYEHFAYELAKLFDHYKSRATKNGEDIGSTLSATRYYLIAGDLKSPRGIMNLNAISFNGDIRGDKRNAAMLADLETHQRFVRWTTKDRTDRQDCVKRNAAAIKIQKAWNSFYCRKKVARDGRQLFDAEFHVVDLRLSVARLGLFFNCDSDGDRLVVLCKSCVKSETEVRAELRAAMFRMISRFLFYKDDSDKTRLLAQCGSLVRFVETYAKTADDAIILATKGFFDGICNVLIGHWHSSDGLPYKAQVFLDLLLLPLRLISNEHDEERINMLVALFSTLCRHNYHQLTIDHGFTFISRALERRALCHTEIGRALNIMSDRMSDHEENPKYINRSNAEFVVLFIIQIINRLGGDPSFCQKDALEALCNAFFHYKMKAVHQTEAVPADLAARTNKSSNSFYIHKSLVRKELFSAALSENFSSFIQNFALAKRDRNVMLRTVSWTTMLTMHLNQGPSYASPAVEASVFPERLSNWMITHIQSYLKLLQSYNIHSFFSAHRLMMQEYLSGSPLYDAPPKARQEFFAVATGYCAVVGKVFEMHDELPLDRREVTEWLTAIRDLLASTTKIAFTTTKIAGATADVEHDAVLRELFRASLTAARACYAQDCKLRFLPVGFWQNHGQSFYVNRALWDRGSRQRNGRQMTNFRLIDVLIGRNHSDPDDDDDEENEATDIPSDDVCIVTLLRQAPFLISFSHRVEMFHDLIREDRQNTEVSYGFGFHNVDLEVRRESLYTDAMKGFANMQNITKPLRVRMINYHGLSEAGIDGGGVFREFLSELLKIAFDPNQGLFLVTSNQLLYPNPAVDKLYSNWYEHYFFIGRVLGKMIYEEQLTEFRFASSIIHQLFSRETTTSASFMLMRDFDRHMYKTLTYLRDCPDHEVETLDLDFSVIEDKMDVRKIVDLVPGGHERKVKAHDRYLYIDLYLKYYLVDRFAPMVQALKAGMANVFDLDWLSLFSSYEQETLLSGIDVDFDVDELRSHCNVTNVKDEHDEWYMDRFWSMLKSFTVDDKNNFLKFVTGSPRAPLMGFKYLTPNLGIQLIHDETPLPTAATCMNLLKLPKYSSAEQMREKVLYAMHSGAGFELS</sequence>
<dbReference type="SMART" id="SM00119">
    <property type="entry name" value="HECTc"/>
    <property type="match status" value="1"/>
</dbReference>
<dbReference type="PANTHER" id="PTHR45700:SF2">
    <property type="entry name" value="UBIQUITIN-PROTEIN LIGASE E3C"/>
    <property type="match status" value="1"/>
</dbReference>
<evidence type="ECO:0000313" key="9">
    <source>
        <dbReference type="Proteomes" id="UP001175271"/>
    </source>
</evidence>